<organism evidence="2 3">
    <name type="scientific">Helicobacter jaachi</name>
    <dbReference type="NCBI Taxonomy" id="1677920"/>
    <lineage>
        <taxon>Bacteria</taxon>
        <taxon>Pseudomonadati</taxon>
        <taxon>Campylobacterota</taxon>
        <taxon>Epsilonproteobacteria</taxon>
        <taxon>Campylobacterales</taxon>
        <taxon>Helicobacteraceae</taxon>
        <taxon>Helicobacter</taxon>
    </lineage>
</organism>
<dbReference type="RefSeq" id="WP_034356490.1">
    <property type="nucleotide sequence ID" value="NZ_JRPR02000005.1"/>
</dbReference>
<proteinExistence type="predicted"/>
<feature type="transmembrane region" description="Helical" evidence="1">
    <location>
        <begin position="475"/>
        <end position="495"/>
    </location>
</feature>
<feature type="transmembrane region" description="Helical" evidence="1">
    <location>
        <begin position="402"/>
        <end position="425"/>
    </location>
</feature>
<keyword evidence="3" id="KW-1185">Reference proteome</keyword>
<evidence type="ECO:0000313" key="2">
    <source>
        <dbReference type="EMBL" id="TLD96175.1"/>
    </source>
</evidence>
<dbReference type="AlphaFoldDB" id="A0A4U8T917"/>
<dbReference type="EMBL" id="JRPR02000005">
    <property type="protein sequence ID" value="TLD96175.1"/>
    <property type="molecule type" value="Genomic_DNA"/>
</dbReference>
<evidence type="ECO:0008006" key="4">
    <source>
        <dbReference type="Google" id="ProtNLM"/>
    </source>
</evidence>
<feature type="transmembrane region" description="Helical" evidence="1">
    <location>
        <begin position="12"/>
        <end position="30"/>
    </location>
</feature>
<evidence type="ECO:0000256" key="1">
    <source>
        <dbReference type="SAM" id="Phobius"/>
    </source>
</evidence>
<keyword evidence="1" id="KW-0472">Membrane</keyword>
<feature type="transmembrane region" description="Helical" evidence="1">
    <location>
        <begin position="212"/>
        <end position="244"/>
    </location>
</feature>
<evidence type="ECO:0000313" key="3">
    <source>
        <dbReference type="Proteomes" id="UP000029733"/>
    </source>
</evidence>
<keyword evidence="1" id="KW-1133">Transmembrane helix</keyword>
<feature type="transmembrane region" description="Helical" evidence="1">
    <location>
        <begin position="251"/>
        <end position="270"/>
    </location>
</feature>
<reference evidence="2 3" key="1">
    <citation type="journal article" date="2014" name="Genome Announc.">
        <title>Draft genome sequences of eight enterohepatic helicobacter species isolated from both laboratory and wild rodents.</title>
        <authorList>
            <person name="Sheh A."/>
            <person name="Shen Z."/>
            <person name="Fox J.G."/>
        </authorList>
    </citation>
    <scope>NUCLEOTIDE SEQUENCE [LARGE SCALE GENOMIC DNA]</scope>
    <source>
        <strain evidence="2 3">MIT 09-6949</strain>
    </source>
</reference>
<feature type="transmembrane region" description="Helical" evidence="1">
    <location>
        <begin position="187"/>
        <end position="206"/>
    </location>
</feature>
<feature type="transmembrane region" description="Helical" evidence="1">
    <location>
        <begin position="106"/>
        <end position="124"/>
    </location>
</feature>
<dbReference type="PANTHER" id="PTHR37422">
    <property type="entry name" value="TEICHURONIC ACID BIOSYNTHESIS PROTEIN TUAE"/>
    <property type="match status" value="1"/>
</dbReference>
<dbReference type="OrthoDB" id="5322058at2"/>
<comment type="caution">
    <text evidence="2">The sequence shown here is derived from an EMBL/GenBank/DDBJ whole genome shotgun (WGS) entry which is preliminary data.</text>
</comment>
<dbReference type="InterPro" id="IPR051533">
    <property type="entry name" value="WaaL-like"/>
</dbReference>
<name>A0A4U8T917_9HELI</name>
<sequence>MQPIESKSISTLYIITGALFLGGIALLCTGEPTLKPNIYHKYGINLLYAAFLSTCILCFVKKIHLTFLALDSKYALFMLCGIIAFGFVSLYFSADRGLSLLYMRRFLLEPFIFMCAVAMYFYALDSKARAIFLYLLAILIMLQPILTIIDFVLYADSKAGNVKHTSLWDFIGVYRAMPKFFSEAQTGYAFFLILSFSVSLAIFAQYRLVGVILLIINIAACVCLSTRFLYVAYAAMCVAAACLAHYKYKRVILPCVLCGTIALACGFYFFSAHLSDRFNIYGKLHVLLKVWELSPAEMGKFDPNCIVWNTPYGERRCMPQSFPKDSHIVWEHSSLNRIAMSKSTYLGIMDNPLRPNGYGLVLFAKNIVRIFGQDSKNLPYYISIFEDGSILPFYWTNHNGFLYAWFELGLVGFMLMGWLFAWILLRGYKIYFAATRPRGVDSVRYIESRRIFVLGFAIFSIGLIVGNFFDALPNRAGQNLGFMLLGMFLAINTSARRKK</sequence>
<dbReference type="STRING" id="1677920.LS71_08385"/>
<dbReference type="Proteomes" id="UP000029733">
    <property type="component" value="Unassembled WGS sequence"/>
</dbReference>
<feature type="transmembrane region" description="Helical" evidence="1">
    <location>
        <begin position="42"/>
        <end position="63"/>
    </location>
</feature>
<keyword evidence="1" id="KW-0812">Transmembrane</keyword>
<accession>A0A4U8T917</accession>
<feature type="transmembrane region" description="Helical" evidence="1">
    <location>
        <begin position="451"/>
        <end position="469"/>
    </location>
</feature>
<feature type="transmembrane region" description="Helical" evidence="1">
    <location>
        <begin position="130"/>
        <end position="154"/>
    </location>
</feature>
<feature type="transmembrane region" description="Helical" evidence="1">
    <location>
        <begin position="75"/>
        <end position="94"/>
    </location>
</feature>
<dbReference type="PANTHER" id="PTHR37422:SF13">
    <property type="entry name" value="LIPOPOLYSACCHARIDE BIOSYNTHESIS PROTEIN PA4999-RELATED"/>
    <property type="match status" value="1"/>
</dbReference>
<protein>
    <recommendedName>
        <fullName evidence="4">O-antigen ligase domain-containing protein</fullName>
    </recommendedName>
</protein>
<gene>
    <name evidence="2" type="ORF">LS71_006760</name>
</gene>